<evidence type="ECO:0000313" key="2">
    <source>
        <dbReference type="EMBL" id="SFD80368.1"/>
    </source>
</evidence>
<dbReference type="Proteomes" id="UP000198862">
    <property type="component" value="Unassembled WGS sequence"/>
</dbReference>
<dbReference type="AlphaFoldDB" id="A0A1I1VEJ2"/>
<keyword evidence="1" id="KW-0472">Membrane</keyword>
<keyword evidence="1" id="KW-0812">Transmembrane</keyword>
<keyword evidence="1" id="KW-1133">Transmembrane helix</keyword>
<proteinExistence type="predicted"/>
<keyword evidence="3" id="KW-1185">Reference proteome</keyword>
<feature type="transmembrane region" description="Helical" evidence="1">
    <location>
        <begin position="35"/>
        <end position="55"/>
    </location>
</feature>
<name>A0A1I1VEJ2_9GAMM</name>
<feature type="transmembrane region" description="Helical" evidence="1">
    <location>
        <begin position="162"/>
        <end position="179"/>
    </location>
</feature>
<organism evidence="2 3">
    <name type="scientific">Pseudoalteromonas denitrificans DSM 6059</name>
    <dbReference type="NCBI Taxonomy" id="1123010"/>
    <lineage>
        <taxon>Bacteria</taxon>
        <taxon>Pseudomonadati</taxon>
        <taxon>Pseudomonadota</taxon>
        <taxon>Gammaproteobacteria</taxon>
        <taxon>Alteromonadales</taxon>
        <taxon>Pseudoalteromonadaceae</taxon>
        <taxon>Pseudoalteromonas</taxon>
    </lineage>
</organism>
<gene>
    <name evidence="2" type="ORF">SAMN02745724_05459</name>
</gene>
<protein>
    <submittedName>
        <fullName evidence="2">Uncharacterized protein</fullName>
    </submittedName>
</protein>
<evidence type="ECO:0000313" key="3">
    <source>
        <dbReference type="Proteomes" id="UP000198862"/>
    </source>
</evidence>
<accession>A0A1I1VEJ2</accession>
<evidence type="ECO:0000256" key="1">
    <source>
        <dbReference type="SAM" id="Phobius"/>
    </source>
</evidence>
<dbReference type="EMBL" id="FOLO01000125">
    <property type="protein sequence ID" value="SFD80368.1"/>
    <property type="molecule type" value="Genomic_DNA"/>
</dbReference>
<reference evidence="2 3" key="1">
    <citation type="submission" date="2016-10" db="EMBL/GenBank/DDBJ databases">
        <authorList>
            <person name="de Groot N.N."/>
        </authorList>
    </citation>
    <scope>NUCLEOTIDE SEQUENCE [LARGE SCALE GENOMIC DNA]</scope>
    <source>
        <strain evidence="2 3">DSM 6059</strain>
    </source>
</reference>
<sequence length="185" mass="22147">MYKQNRTRLTLEKYEETKADTKNFHRLLVMKIKRLDFLLLFNITLFLLIIINGVFVRGEGQFRESAWVFDKVEHVRCKNDRFSEHTIKLKNNKKNIMILIDKMSCQDLNKLSKYETVSVFVDYGYGPAEYSSRIKTEDNNFIGRGNKDHLYDGKYLNGFERLILLVLVIYFITRFFKYLRETKLS</sequence>